<feature type="compositionally biased region" description="Polar residues" evidence="3">
    <location>
        <begin position="704"/>
        <end position="716"/>
    </location>
</feature>
<dbReference type="Pfam" id="PF00072">
    <property type="entry name" value="Response_reg"/>
    <property type="match status" value="1"/>
</dbReference>
<dbReference type="PRINTS" id="PR00344">
    <property type="entry name" value="BCTRLSENSOR"/>
</dbReference>
<dbReference type="OrthoDB" id="60033at2759"/>
<dbReference type="Pfam" id="PF00512">
    <property type="entry name" value="HisKA"/>
    <property type="match status" value="1"/>
</dbReference>
<feature type="region of interest" description="Disordered" evidence="3">
    <location>
        <begin position="694"/>
        <end position="718"/>
    </location>
</feature>
<dbReference type="Pfam" id="PF02518">
    <property type="entry name" value="HATPase_c"/>
    <property type="match status" value="1"/>
</dbReference>
<dbReference type="VEuPathDB" id="AmoebaDB:NF0131450"/>
<dbReference type="Proteomes" id="UP000444721">
    <property type="component" value="Unassembled WGS sequence"/>
</dbReference>
<dbReference type="RefSeq" id="XP_044556261.1">
    <property type="nucleotide sequence ID" value="XM_044700418.1"/>
</dbReference>
<sequence length="861" mass="99836">MNHHTNHTNKHVHDHTTTTNEENEPHVDTNNNNNISISSQRITEHLILQKDQHLKAGRLLVLVPILIGYFYCRENPTVFVLCYVGEMIVHYLLHSLMKQEQQNFHKFRSERNYFSGYSLVMINVAHMLCVFAHQFMTQMYYGPWFPSYILSTYKMIVVACIFPSHHQKQYVIYKWNGPFTILFSLLVTYLSSRGVEMSDLEWSFFQRRLVDMFCLQYAVMVGSNMFSHFLAFKNREYSMQQFKAANERFKNEEKTKFIANLSHEARNPLHCIMGSLQVLNHHFEGEKCLNGCKHCFVNHREIGEIIEDIKENASLLLHILSSSLQMSSLEMGKIQLKHEPFNLKLLLDSLVGVFSQLAHEKQISLYLFYQVSNMPQIFRGDSVRLSQIIMNIISNAIKYTNKGFVRVNCSLATLEELEPIQKQRKRNSLENLLNPITHVRLEFTDTGCGISQDQIHKLFQPYSVIDQTHDQTQDQNEFGSSFEQYFNQSENLRKLTDGGSSLIHTNRNGLGLSITKMLIRKMKGHIKVKSEVGVGTTMTVILPLETGDNSEIEKTIDMFLSENTLTYQVTIIDPDPCFRSVLKDYLSLMKRVQTISCYESFESFKLDHQFGDVGKCENSHKEELCSLFFVPEREYEGIQDHFGNSKNAKQIIIPTIFKGVKRSFPDQHYLPTPIKFGELIELFKRIEENIREANSCPRSVEGDTGSTPEPNSNQTKTDAEEECNFDFSKFSVLLADDNAVNRKVLMKMLQIIGFKDIDTSNDGMECFEKFKQKSYHLVLLDCFMPILSGKEACEMIRNYMKYRHHEKEEMQRIPIIAITANTWEPRDTLLSQGFDDVVYKPFILADFKKLLTSYLSAANQR</sequence>
<gene>
    <name evidence="7" type="ORF">FDP41_010151</name>
</gene>
<dbReference type="InterPro" id="IPR011006">
    <property type="entry name" value="CheY-like_superfamily"/>
</dbReference>
<dbReference type="OMA" id="WREHEAS"/>
<dbReference type="InterPro" id="IPR001789">
    <property type="entry name" value="Sig_transdc_resp-reg_receiver"/>
</dbReference>
<keyword evidence="4" id="KW-0472">Membrane</keyword>
<dbReference type="Gene3D" id="3.40.50.2300">
    <property type="match status" value="1"/>
</dbReference>
<evidence type="ECO:0000259" key="5">
    <source>
        <dbReference type="PROSITE" id="PS50109"/>
    </source>
</evidence>
<dbReference type="CDD" id="cd00082">
    <property type="entry name" value="HisKA"/>
    <property type="match status" value="1"/>
</dbReference>
<evidence type="ECO:0000256" key="1">
    <source>
        <dbReference type="ARBA" id="ARBA00022553"/>
    </source>
</evidence>
<dbReference type="PROSITE" id="PS50110">
    <property type="entry name" value="RESPONSE_REGULATORY"/>
    <property type="match status" value="1"/>
</dbReference>
<evidence type="ECO:0000256" key="4">
    <source>
        <dbReference type="SAM" id="Phobius"/>
    </source>
</evidence>
<evidence type="ECO:0000256" key="2">
    <source>
        <dbReference type="PROSITE-ProRule" id="PRU00169"/>
    </source>
</evidence>
<dbReference type="InterPro" id="IPR003661">
    <property type="entry name" value="HisK_dim/P_dom"/>
</dbReference>
<dbReference type="InterPro" id="IPR005467">
    <property type="entry name" value="His_kinase_dom"/>
</dbReference>
<feature type="modified residue" description="4-aspartylphosphate" evidence="2">
    <location>
        <position position="781"/>
    </location>
</feature>
<organism evidence="7 8">
    <name type="scientific">Naegleria fowleri</name>
    <name type="common">Brain eating amoeba</name>
    <dbReference type="NCBI Taxonomy" id="5763"/>
    <lineage>
        <taxon>Eukaryota</taxon>
        <taxon>Discoba</taxon>
        <taxon>Heterolobosea</taxon>
        <taxon>Tetramitia</taxon>
        <taxon>Eutetramitia</taxon>
        <taxon>Vahlkampfiidae</taxon>
        <taxon>Naegleria</taxon>
    </lineage>
</organism>
<dbReference type="SUPFAM" id="SSF52172">
    <property type="entry name" value="CheY-like"/>
    <property type="match status" value="1"/>
</dbReference>
<feature type="compositionally biased region" description="Basic residues" evidence="3">
    <location>
        <begin position="1"/>
        <end position="13"/>
    </location>
</feature>
<comment type="caution">
    <text evidence="7">The sequence shown here is derived from an EMBL/GenBank/DDBJ whole genome shotgun (WGS) entry which is preliminary data.</text>
</comment>
<dbReference type="SUPFAM" id="SSF55874">
    <property type="entry name" value="ATPase domain of HSP90 chaperone/DNA topoisomerase II/histidine kinase"/>
    <property type="match status" value="1"/>
</dbReference>
<keyword evidence="4" id="KW-0812">Transmembrane</keyword>
<dbReference type="Gene3D" id="3.30.565.10">
    <property type="entry name" value="Histidine kinase-like ATPase, C-terminal domain"/>
    <property type="match status" value="1"/>
</dbReference>
<feature type="region of interest" description="Disordered" evidence="3">
    <location>
        <begin position="1"/>
        <end position="32"/>
    </location>
</feature>
<reference evidence="7 8" key="1">
    <citation type="journal article" date="2019" name="Sci. Rep.">
        <title>Nanopore sequencing improves the draft genome of the human pathogenic amoeba Naegleria fowleri.</title>
        <authorList>
            <person name="Liechti N."/>
            <person name="Schurch N."/>
            <person name="Bruggmann R."/>
            <person name="Wittwer M."/>
        </authorList>
    </citation>
    <scope>NUCLEOTIDE SEQUENCE [LARGE SCALE GENOMIC DNA]</scope>
    <source>
        <strain evidence="7 8">ATCC 30894</strain>
    </source>
</reference>
<evidence type="ECO:0000259" key="6">
    <source>
        <dbReference type="PROSITE" id="PS50110"/>
    </source>
</evidence>
<dbReference type="VEuPathDB" id="AmoebaDB:FDP41_010151"/>
<dbReference type="Gene3D" id="1.10.287.130">
    <property type="match status" value="1"/>
</dbReference>
<name>A0A6A5BBL9_NAEFO</name>
<dbReference type="SMART" id="SM00387">
    <property type="entry name" value="HATPase_c"/>
    <property type="match status" value="1"/>
</dbReference>
<dbReference type="SMART" id="SM00388">
    <property type="entry name" value="HisKA"/>
    <property type="match status" value="1"/>
</dbReference>
<proteinExistence type="predicted"/>
<dbReference type="PANTHER" id="PTHR43719:SF28">
    <property type="entry name" value="PEROXIDE STRESS-ACTIVATED HISTIDINE KINASE MAK1-RELATED"/>
    <property type="match status" value="1"/>
</dbReference>
<dbReference type="EMBL" id="VFQX01000076">
    <property type="protein sequence ID" value="KAF0971545.1"/>
    <property type="molecule type" value="Genomic_DNA"/>
</dbReference>
<evidence type="ECO:0000256" key="3">
    <source>
        <dbReference type="SAM" id="MobiDB-lite"/>
    </source>
</evidence>
<dbReference type="InterPro" id="IPR050956">
    <property type="entry name" value="2C_system_His_kinase"/>
</dbReference>
<dbReference type="InterPro" id="IPR003594">
    <property type="entry name" value="HATPase_dom"/>
</dbReference>
<dbReference type="SMART" id="SM00448">
    <property type="entry name" value="REC"/>
    <property type="match status" value="1"/>
</dbReference>
<dbReference type="VEuPathDB" id="AmoebaDB:NfTy_034910"/>
<dbReference type="InterPro" id="IPR036890">
    <property type="entry name" value="HATPase_C_sf"/>
</dbReference>
<dbReference type="InterPro" id="IPR004358">
    <property type="entry name" value="Sig_transdc_His_kin-like_C"/>
</dbReference>
<dbReference type="GeneID" id="68117366"/>
<feature type="transmembrane region" description="Helical" evidence="4">
    <location>
        <begin position="171"/>
        <end position="190"/>
    </location>
</feature>
<dbReference type="SUPFAM" id="SSF47384">
    <property type="entry name" value="Homodimeric domain of signal transducing histidine kinase"/>
    <property type="match status" value="1"/>
</dbReference>
<feature type="transmembrane region" description="Helical" evidence="4">
    <location>
        <begin position="56"/>
        <end position="71"/>
    </location>
</feature>
<evidence type="ECO:0008006" key="9">
    <source>
        <dbReference type="Google" id="ProtNLM"/>
    </source>
</evidence>
<keyword evidence="1 2" id="KW-0597">Phosphoprotein</keyword>
<protein>
    <recommendedName>
        <fullName evidence="9">Histidine kinase</fullName>
    </recommendedName>
</protein>
<feature type="domain" description="Response regulatory" evidence="6">
    <location>
        <begin position="731"/>
        <end position="855"/>
    </location>
</feature>
<dbReference type="PROSITE" id="PS50109">
    <property type="entry name" value="HIS_KIN"/>
    <property type="match status" value="1"/>
</dbReference>
<feature type="transmembrane region" description="Helical" evidence="4">
    <location>
        <begin position="114"/>
        <end position="133"/>
    </location>
</feature>
<dbReference type="AlphaFoldDB" id="A0A6A5BBL9"/>
<evidence type="ECO:0000313" key="7">
    <source>
        <dbReference type="EMBL" id="KAF0971545.1"/>
    </source>
</evidence>
<keyword evidence="4" id="KW-1133">Transmembrane helix</keyword>
<dbReference type="PANTHER" id="PTHR43719">
    <property type="entry name" value="TWO-COMPONENT HISTIDINE KINASE"/>
    <property type="match status" value="1"/>
</dbReference>
<keyword evidence="8" id="KW-1185">Reference proteome</keyword>
<feature type="transmembrane region" description="Helical" evidence="4">
    <location>
        <begin position="77"/>
        <end position="93"/>
    </location>
</feature>
<accession>A0A6A5BBL9</accession>
<feature type="transmembrane region" description="Helical" evidence="4">
    <location>
        <begin position="145"/>
        <end position="164"/>
    </location>
</feature>
<dbReference type="InterPro" id="IPR036097">
    <property type="entry name" value="HisK_dim/P_sf"/>
</dbReference>
<dbReference type="CDD" id="cd17546">
    <property type="entry name" value="REC_hyHK_CKI1_RcsC-like"/>
    <property type="match status" value="1"/>
</dbReference>
<dbReference type="GO" id="GO:0000155">
    <property type="term" value="F:phosphorelay sensor kinase activity"/>
    <property type="evidence" value="ECO:0007669"/>
    <property type="project" value="InterPro"/>
</dbReference>
<feature type="domain" description="Histidine kinase" evidence="5">
    <location>
        <begin position="260"/>
        <end position="546"/>
    </location>
</feature>
<evidence type="ECO:0000313" key="8">
    <source>
        <dbReference type="Proteomes" id="UP000444721"/>
    </source>
</evidence>